<evidence type="ECO:0000256" key="2">
    <source>
        <dbReference type="ARBA" id="ARBA00023054"/>
    </source>
</evidence>
<evidence type="ECO:0000313" key="3">
    <source>
        <dbReference type="EMBL" id="OPJ59331.1"/>
    </source>
</evidence>
<dbReference type="AlphaFoldDB" id="A0A1V4IH56"/>
<dbReference type="Gene3D" id="2.40.30.170">
    <property type="match status" value="1"/>
</dbReference>
<organism evidence="3 4">
    <name type="scientific">Clostridium oryzae</name>
    <dbReference type="NCBI Taxonomy" id="1450648"/>
    <lineage>
        <taxon>Bacteria</taxon>
        <taxon>Bacillati</taxon>
        <taxon>Bacillota</taxon>
        <taxon>Clostridia</taxon>
        <taxon>Eubacteriales</taxon>
        <taxon>Clostridiaceae</taxon>
        <taxon>Clostridium</taxon>
    </lineage>
</organism>
<dbReference type="InterPro" id="IPR050465">
    <property type="entry name" value="UPF0194_transport"/>
</dbReference>
<proteinExistence type="predicted"/>
<gene>
    <name evidence="3" type="primary">aaeA_1</name>
    <name evidence="3" type="ORF">CLORY_33400</name>
</gene>
<comment type="subcellular location">
    <subcellularLocation>
        <location evidence="1">Cell envelope</location>
    </subcellularLocation>
</comment>
<sequence length="224" mass="25369">MVDASGIVMFSRTKNVVICMPPECNIKIKKMYVSDGMKIKKGQKLAELDLSEYNTFINEKESTIESDKLLRKDMQTYNQKKAQDKKIKTEQEELNSIKGMLKKNNIVDGILINTMNDGIISDIGYKDGDLLNLQQKFMTITDSKSLYIQANVDEEFIKDVKDGADATIIPTFDSSAKLKGEVKKIYNTAITQNGQTYVPVTIKIDNNNLKLLPNYNVDVEIQHD</sequence>
<dbReference type="STRING" id="1450648.CLORY_33400"/>
<name>A0A1V4IH56_9CLOT</name>
<dbReference type="PANTHER" id="PTHR32347">
    <property type="entry name" value="EFFLUX SYSTEM COMPONENT YKNX-RELATED"/>
    <property type="match status" value="1"/>
</dbReference>
<comment type="caution">
    <text evidence="3">The sequence shown here is derived from an EMBL/GenBank/DDBJ whole genome shotgun (WGS) entry which is preliminary data.</text>
</comment>
<dbReference type="EMBL" id="MZGV01000046">
    <property type="protein sequence ID" value="OPJ59331.1"/>
    <property type="molecule type" value="Genomic_DNA"/>
</dbReference>
<keyword evidence="2" id="KW-0175">Coiled coil</keyword>
<dbReference type="GO" id="GO:0030313">
    <property type="term" value="C:cell envelope"/>
    <property type="evidence" value="ECO:0007669"/>
    <property type="project" value="UniProtKB-SubCell"/>
</dbReference>
<keyword evidence="4" id="KW-1185">Reference proteome</keyword>
<protein>
    <submittedName>
        <fullName evidence="3">p-hydroxybenzoic acid efflux pump subunit AaeA</fullName>
    </submittedName>
</protein>
<dbReference type="SUPFAM" id="SSF111369">
    <property type="entry name" value="HlyD-like secretion proteins"/>
    <property type="match status" value="1"/>
</dbReference>
<dbReference type="RefSeq" id="WP_079426576.1">
    <property type="nucleotide sequence ID" value="NZ_MZGV01000046.1"/>
</dbReference>
<accession>A0A1V4IH56</accession>
<dbReference type="PANTHER" id="PTHR32347:SF14">
    <property type="entry name" value="EFFLUX SYSTEM COMPONENT YKNX-RELATED"/>
    <property type="match status" value="1"/>
</dbReference>
<reference evidence="3 4" key="1">
    <citation type="submission" date="2017-03" db="EMBL/GenBank/DDBJ databases">
        <title>Genome sequence of Clostridium oryzae DSM 28571.</title>
        <authorList>
            <person name="Poehlein A."/>
            <person name="Daniel R."/>
        </authorList>
    </citation>
    <scope>NUCLEOTIDE SEQUENCE [LARGE SCALE GENOMIC DNA]</scope>
    <source>
        <strain evidence="3 4">DSM 28571</strain>
    </source>
</reference>
<evidence type="ECO:0000313" key="4">
    <source>
        <dbReference type="Proteomes" id="UP000190080"/>
    </source>
</evidence>
<dbReference type="OrthoDB" id="1792698at2"/>
<dbReference type="Proteomes" id="UP000190080">
    <property type="component" value="Unassembled WGS sequence"/>
</dbReference>
<evidence type="ECO:0000256" key="1">
    <source>
        <dbReference type="ARBA" id="ARBA00004196"/>
    </source>
</evidence>